<comment type="caution">
    <text evidence="2">The sequence shown here is derived from an EMBL/GenBank/DDBJ whole genome shotgun (WGS) entry which is preliminary data.</text>
</comment>
<dbReference type="InterPro" id="IPR002734">
    <property type="entry name" value="RibDG_C"/>
</dbReference>
<protein>
    <submittedName>
        <fullName evidence="2">Dihydrofolate reductase family protein</fullName>
    </submittedName>
</protein>
<proteinExistence type="predicted"/>
<dbReference type="PANTHER" id="PTHR38011">
    <property type="entry name" value="DIHYDROFOLATE REDUCTASE FAMILY PROTEIN (AFU_ORTHOLOGUE AFUA_8G06820)"/>
    <property type="match status" value="1"/>
</dbReference>
<organism evidence="2 3">
    <name type="scientific">Pseudonocardia charpentierae</name>
    <dbReference type="NCBI Taxonomy" id="3075545"/>
    <lineage>
        <taxon>Bacteria</taxon>
        <taxon>Bacillati</taxon>
        <taxon>Actinomycetota</taxon>
        <taxon>Actinomycetes</taxon>
        <taxon>Pseudonocardiales</taxon>
        <taxon>Pseudonocardiaceae</taxon>
        <taxon>Pseudonocardia</taxon>
    </lineage>
</organism>
<evidence type="ECO:0000313" key="2">
    <source>
        <dbReference type="EMBL" id="MDT0352629.1"/>
    </source>
</evidence>
<gene>
    <name evidence="2" type="ORF">RM445_24200</name>
</gene>
<dbReference type="SUPFAM" id="SSF53597">
    <property type="entry name" value="Dihydrofolate reductase-like"/>
    <property type="match status" value="1"/>
</dbReference>
<dbReference type="Pfam" id="PF01872">
    <property type="entry name" value="RibD_C"/>
    <property type="match status" value="1"/>
</dbReference>
<feature type="domain" description="Bacterial bifunctional deaminase-reductase C-terminal" evidence="1">
    <location>
        <begin position="4"/>
        <end position="171"/>
    </location>
</feature>
<dbReference type="Proteomes" id="UP001183202">
    <property type="component" value="Unassembled WGS sequence"/>
</dbReference>
<sequence length="198" mass="20886">MRRLTYLIAMTVDGFIAAPDRSDPTGPDGFWPLPEDYIAHLVAEFPETLPAAARNALGVTATGGAFDTALMGRRTYEIGLAAGVTNAYPHLRSLVFSHTLAGSLDPSVEVVAGDPVERVRALKDEPGSGLWLVGGGSLAGALYDEIDELVLKIAPITIGAGVPLFGDTDTSFRLQGWIPQAASTLRSGVSILSLRRPD</sequence>
<reference evidence="3" key="1">
    <citation type="submission" date="2023-07" db="EMBL/GenBank/DDBJ databases">
        <title>30 novel species of actinomycetes from the DSMZ collection.</title>
        <authorList>
            <person name="Nouioui I."/>
        </authorList>
    </citation>
    <scope>NUCLEOTIDE SEQUENCE [LARGE SCALE GENOMIC DNA]</scope>
    <source>
        <strain evidence="3">DSM 45834</strain>
    </source>
</reference>
<dbReference type="InterPro" id="IPR024072">
    <property type="entry name" value="DHFR-like_dom_sf"/>
</dbReference>
<name>A0ABU2NJ36_9PSEU</name>
<dbReference type="RefSeq" id="WP_311559136.1">
    <property type="nucleotide sequence ID" value="NZ_JAVREJ010000020.1"/>
</dbReference>
<dbReference type="Gene3D" id="3.40.430.10">
    <property type="entry name" value="Dihydrofolate Reductase, subunit A"/>
    <property type="match status" value="1"/>
</dbReference>
<evidence type="ECO:0000313" key="3">
    <source>
        <dbReference type="Proteomes" id="UP001183202"/>
    </source>
</evidence>
<keyword evidence="3" id="KW-1185">Reference proteome</keyword>
<dbReference type="EMBL" id="JAVREJ010000020">
    <property type="protein sequence ID" value="MDT0352629.1"/>
    <property type="molecule type" value="Genomic_DNA"/>
</dbReference>
<accession>A0ABU2NJ36</accession>
<dbReference type="PANTHER" id="PTHR38011:SF11">
    <property type="entry name" value="2,5-DIAMINO-6-RIBOSYLAMINO-4(3H)-PYRIMIDINONE 5'-PHOSPHATE REDUCTASE"/>
    <property type="match status" value="1"/>
</dbReference>
<dbReference type="InterPro" id="IPR050765">
    <property type="entry name" value="Riboflavin_Biosynth_HTPR"/>
</dbReference>
<evidence type="ECO:0000259" key="1">
    <source>
        <dbReference type="Pfam" id="PF01872"/>
    </source>
</evidence>